<dbReference type="EMBL" id="CM042033">
    <property type="protein sequence ID" value="KAI3774292.1"/>
    <property type="molecule type" value="Genomic_DNA"/>
</dbReference>
<sequence length="117" mass="13018">MAGRGMDIILGGNPKMLAKEVIEDIILPHMSHDTPDIDFEEPKSQKALSKMKIGPSSLALLAKTTPMAKYVSKSKNNYWTYEKAKSVISESIEMSQSVGLDELERLVEEQSYQSLSI</sequence>
<accession>A0ACB9FT47</accession>
<reference evidence="2" key="1">
    <citation type="journal article" date="2022" name="Mol. Ecol. Resour.">
        <title>The genomes of chicory, endive, great burdock and yacon provide insights into Asteraceae palaeo-polyploidization history and plant inulin production.</title>
        <authorList>
            <person name="Fan W."/>
            <person name="Wang S."/>
            <person name="Wang H."/>
            <person name="Wang A."/>
            <person name="Jiang F."/>
            <person name="Liu H."/>
            <person name="Zhao H."/>
            <person name="Xu D."/>
            <person name="Zhang Y."/>
        </authorList>
    </citation>
    <scope>NUCLEOTIDE SEQUENCE [LARGE SCALE GENOMIC DNA]</scope>
    <source>
        <strain evidence="2">cv. Yunnan</strain>
    </source>
</reference>
<comment type="caution">
    <text evidence="1">The sequence shown here is derived from an EMBL/GenBank/DDBJ whole genome shotgun (WGS) entry which is preliminary data.</text>
</comment>
<protein>
    <submittedName>
        <fullName evidence="1">Uncharacterized protein</fullName>
    </submittedName>
</protein>
<evidence type="ECO:0000313" key="2">
    <source>
        <dbReference type="Proteomes" id="UP001056120"/>
    </source>
</evidence>
<keyword evidence="2" id="KW-1185">Reference proteome</keyword>
<gene>
    <name evidence="1" type="ORF">L1987_48841</name>
</gene>
<proteinExistence type="predicted"/>
<reference evidence="1 2" key="2">
    <citation type="journal article" date="2022" name="Mol. Ecol. Resour.">
        <title>The genomes of chicory, endive, great burdock and yacon provide insights into Asteraceae paleo-polyploidization history and plant inulin production.</title>
        <authorList>
            <person name="Fan W."/>
            <person name="Wang S."/>
            <person name="Wang H."/>
            <person name="Wang A."/>
            <person name="Jiang F."/>
            <person name="Liu H."/>
            <person name="Zhao H."/>
            <person name="Xu D."/>
            <person name="Zhang Y."/>
        </authorList>
    </citation>
    <scope>NUCLEOTIDE SEQUENCE [LARGE SCALE GENOMIC DNA]</scope>
    <source>
        <strain evidence="2">cv. Yunnan</strain>
        <tissue evidence="1">Leaves</tissue>
    </source>
</reference>
<organism evidence="1 2">
    <name type="scientific">Smallanthus sonchifolius</name>
    <dbReference type="NCBI Taxonomy" id="185202"/>
    <lineage>
        <taxon>Eukaryota</taxon>
        <taxon>Viridiplantae</taxon>
        <taxon>Streptophyta</taxon>
        <taxon>Embryophyta</taxon>
        <taxon>Tracheophyta</taxon>
        <taxon>Spermatophyta</taxon>
        <taxon>Magnoliopsida</taxon>
        <taxon>eudicotyledons</taxon>
        <taxon>Gunneridae</taxon>
        <taxon>Pentapetalae</taxon>
        <taxon>asterids</taxon>
        <taxon>campanulids</taxon>
        <taxon>Asterales</taxon>
        <taxon>Asteraceae</taxon>
        <taxon>Asteroideae</taxon>
        <taxon>Heliantheae alliance</taxon>
        <taxon>Millerieae</taxon>
        <taxon>Smallanthus</taxon>
    </lineage>
</organism>
<evidence type="ECO:0000313" key="1">
    <source>
        <dbReference type="EMBL" id="KAI3774292.1"/>
    </source>
</evidence>
<name>A0ACB9FT47_9ASTR</name>
<dbReference type="Proteomes" id="UP001056120">
    <property type="component" value="Linkage Group LG16"/>
</dbReference>